<reference evidence="1 2" key="1">
    <citation type="submission" date="2019-09" db="EMBL/GenBank/DDBJ databases">
        <title>Complete genome sequence of Sporolactobacillus terrae 70-3.</title>
        <authorList>
            <person name="Tanaka N."/>
            <person name="Shiwa Y."/>
            <person name="Fujita N."/>
            <person name="Tanasupawat S."/>
        </authorList>
    </citation>
    <scope>NUCLEOTIDE SEQUENCE [LARGE SCALE GENOMIC DNA]</scope>
    <source>
        <strain evidence="1 2">70-3</strain>
    </source>
</reference>
<dbReference type="EMBL" id="AP021853">
    <property type="protein sequence ID" value="BBO00010.1"/>
    <property type="molecule type" value="Genomic_DNA"/>
</dbReference>
<gene>
    <name evidence="1" type="ORF">St703_27140</name>
</gene>
<protein>
    <submittedName>
        <fullName evidence="1">Uncharacterized protein</fullName>
    </submittedName>
</protein>
<organism evidence="1 2">
    <name type="scientific">Sporolactobacillus terrae</name>
    <dbReference type="NCBI Taxonomy" id="269673"/>
    <lineage>
        <taxon>Bacteria</taxon>
        <taxon>Bacillati</taxon>
        <taxon>Bacillota</taxon>
        <taxon>Bacilli</taxon>
        <taxon>Bacillales</taxon>
        <taxon>Sporolactobacillaceae</taxon>
        <taxon>Sporolactobacillus</taxon>
    </lineage>
</organism>
<evidence type="ECO:0000313" key="1">
    <source>
        <dbReference type="EMBL" id="BBO00010.1"/>
    </source>
</evidence>
<proteinExistence type="predicted"/>
<dbReference type="Proteomes" id="UP000326951">
    <property type="component" value="Chromosome"/>
</dbReference>
<dbReference type="AlphaFoldDB" id="A0A5K7X1V0"/>
<accession>A0A5K7X1V0</accession>
<name>A0A5K7X1V0_9BACL</name>
<sequence length="61" mass="6863">MNFCPGLIPFLQNASCLQVNNTLIPTLFVGGDYLTLTTRKTIKDDLYNCLYNLTLFDKICG</sequence>
<evidence type="ECO:0000313" key="2">
    <source>
        <dbReference type="Proteomes" id="UP000326951"/>
    </source>
</evidence>